<protein>
    <submittedName>
        <fullName evidence="2">Uncharacterized protein</fullName>
    </submittedName>
</protein>
<evidence type="ECO:0000256" key="1">
    <source>
        <dbReference type="SAM" id="Phobius"/>
    </source>
</evidence>
<comment type="caution">
    <text evidence="2">The sequence shown here is derived from an EMBL/GenBank/DDBJ whole genome shotgun (WGS) entry which is preliminary data.</text>
</comment>
<keyword evidence="1" id="KW-1133">Transmembrane helix</keyword>
<evidence type="ECO:0000313" key="2">
    <source>
        <dbReference type="EMBL" id="PIR45761.1"/>
    </source>
</evidence>
<evidence type="ECO:0000313" key="3">
    <source>
        <dbReference type="Proteomes" id="UP000230431"/>
    </source>
</evidence>
<dbReference type="AlphaFoldDB" id="A0A2H0RGS4"/>
<keyword evidence="1" id="KW-0812">Transmembrane</keyword>
<keyword evidence="1" id="KW-0472">Membrane</keyword>
<dbReference type="Proteomes" id="UP000230431">
    <property type="component" value="Unassembled WGS sequence"/>
</dbReference>
<name>A0A2H0RGS4_9BACT</name>
<organism evidence="2 3">
    <name type="scientific">Candidatus Vogelbacteria bacterium CG10_big_fil_rev_8_21_14_0_10_49_38</name>
    <dbReference type="NCBI Taxonomy" id="1975043"/>
    <lineage>
        <taxon>Bacteria</taxon>
        <taxon>Candidatus Vogeliibacteriota</taxon>
    </lineage>
</organism>
<reference evidence="2 3" key="1">
    <citation type="submission" date="2017-09" db="EMBL/GenBank/DDBJ databases">
        <title>Depth-based differentiation of microbial function through sediment-hosted aquifers and enrichment of novel symbionts in the deep terrestrial subsurface.</title>
        <authorList>
            <person name="Probst A.J."/>
            <person name="Ladd B."/>
            <person name="Jarett J.K."/>
            <person name="Geller-Mcgrath D.E."/>
            <person name="Sieber C.M."/>
            <person name="Emerson J.B."/>
            <person name="Anantharaman K."/>
            <person name="Thomas B.C."/>
            <person name="Malmstrom R."/>
            <person name="Stieglmeier M."/>
            <person name="Klingl A."/>
            <person name="Woyke T."/>
            <person name="Ryan C.M."/>
            <person name="Banfield J.F."/>
        </authorList>
    </citation>
    <scope>NUCLEOTIDE SEQUENCE [LARGE SCALE GENOMIC DNA]</scope>
    <source>
        <strain evidence="2">CG10_big_fil_rev_8_21_14_0_10_49_38</strain>
    </source>
</reference>
<dbReference type="EMBL" id="PCYK01000029">
    <property type="protein sequence ID" value="PIR45761.1"/>
    <property type="molecule type" value="Genomic_DNA"/>
</dbReference>
<gene>
    <name evidence="2" type="ORF">COV08_03250</name>
</gene>
<sequence length="103" mass="11229">MSLASYIEKVRAKPEAEKQPIVFGWTVALTTLIFLIWALSFSLSVANNQNRNQELQRQAETAAAVSDQPSGLATVVGNLSSLVNETVDSITNGFWIAIGLIHR</sequence>
<proteinExistence type="predicted"/>
<feature type="transmembrane region" description="Helical" evidence="1">
    <location>
        <begin position="21"/>
        <end position="43"/>
    </location>
</feature>
<accession>A0A2H0RGS4</accession>